<accession>A0A9W6J2H2</accession>
<feature type="transmembrane region" description="Helical" evidence="2">
    <location>
        <begin position="236"/>
        <end position="255"/>
    </location>
</feature>
<evidence type="ECO:0008006" key="5">
    <source>
        <dbReference type="Google" id="ProtNLM"/>
    </source>
</evidence>
<sequence>MEFSGSHRISAPRAAVWAALDDPELMKACIPGCTRLERAGDGAFDGSADAKIGPVRAAFTGSVTRTEAAAPERFTLLADGDAGPSGSGQGRADVTLAEDGDGTVVSYDAQVEVAGKIGQLGSRLVTGFARKNAESFFEALATRLSAGYAAAPVIEAPAAETPEPAPLAQPPLAEAPPLVHEEPADGQTATVDAPPLAFGSAPIAPTAVPAVPDPVAIAAEETASPGSSSASAVTRIMLVAAIVVVVGCLVYYILWQQTPV</sequence>
<protein>
    <recommendedName>
        <fullName evidence="5">Carbon monoxide dehydrogenase</fullName>
    </recommendedName>
</protein>
<dbReference type="EMBL" id="BSFI01000008">
    <property type="protein sequence ID" value="GLK68571.1"/>
    <property type="molecule type" value="Genomic_DNA"/>
</dbReference>
<dbReference type="AlphaFoldDB" id="A0A9W6J2H2"/>
<proteinExistence type="predicted"/>
<keyword evidence="2" id="KW-1133">Transmembrane helix</keyword>
<keyword evidence="2" id="KW-0472">Membrane</keyword>
<keyword evidence="2" id="KW-0812">Transmembrane</keyword>
<feature type="region of interest" description="Disordered" evidence="1">
    <location>
        <begin position="160"/>
        <end position="192"/>
    </location>
</feature>
<dbReference type="PANTHER" id="PTHR38588:SF1">
    <property type="entry name" value="BLL0334 PROTEIN"/>
    <property type="match status" value="1"/>
</dbReference>
<organism evidence="3 4">
    <name type="scientific">Hansschlegelia plantiphila</name>
    <dbReference type="NCBI Taxonomy" id="374655"/>
    <lineage>
        <taxon>Bacteria</taxon>
        <taxon>Pseudomonadati</taxon>
        <taxon>Pseudomonadota</taxon>
        <taxon>Alphaproteobacteria</taxon>
        <taxon>Hyphomicrobiales</taxon>
        <taxon>Methylopilaceae</taxon>
        <taxon>Hansschlegelia</taxon>
    </lineage>
</organism>
<dbReference type="Gene3D" id="3.30.530.20">
    <property type="match status" value="1"/>
</dbReference>
<dbReference type="Proteomes" id="UP001143372">
    <property type="component" value="Unassembled WGS sequence"/>
</dbReference>
<evidence type="ECO:0000313" key="3">
    <source>
        <dbReference type="EMBL" id="GLK68571.1"/>
    </source>
</evidence>
<name>A0A9W6J2H2_9HYPH</name>
<dbReference type="Pfam" id="PF06240">
    <property type="entry name" value="COXG"/>
    <property type="match status" value="1"/>
</dbReference>
<gene>
    <name evidence="3" type="ORF">GCM10008179_22090</name>
</gene>
<evidence type="ECO:0000256" key="2">
    <source>
        <dbReference type="SAM" id="Phobius"/>
    </source>
</evidence>
<evidence type="ECO:0000256" key="1">
    <source>
        <dbReference type="SAM" id="MobiDB-lite"/>
    </source>
</evidence>
<dbReference type="CDD" id="cd05018">
    <property type="entry name" value="CoxG"/>
    <property type="match status" value="1"/>
</dbReference>
<dbReference type="PANTHER" id="PTHR38588">
    <property type="entry name" value="BLL0334 PROTEIN"/>
    <property type="match status" value="1"/>
</dbReference>
<dbReference type="InterPro" id="IPR023393">
    <property type="entry name" value="START-like_dom_sf"/>
</dbReference>
<reference evidence="3" key="2">
    <citation type="submission" date="2023-01" db="EMBL/GenBank/DDBJ databases">
        <authorList>
            <person name="Sun Q."/>
            <person name="Evtushenko L."/>
        </authorList>
    </citation>
    <scope>NUCLEOTIDE SEQUENCE</scope>
    <source>
        <strain evidence="3">VKM B-2347</strain>
    </source>
</reference>
<dbReference type="RefSeq" id="WP_271168802.1">
    <property type="nucleotide sequence ID" value="NZ_BSFI01000008.1"/>
</dbReference>
<keyword evidence="4" id="KW-1185">Reference proteome</keyword>
<evidence type="ECO:0000313" key="4">
    <source>
        <dbReference type="Proteomes" id="UP001143372"/>
    </source>
</evidence>
<comment type="caution">
    <text evidence="3">The sequence shown here is derived from an EMBL/GenBank/DDBJ whole genome shotgun (WGS) entry which is preliminary data.</text>
</comment>
<reference evidence="3" key="1">
    <citation type="journal article" date="2014" name="Int. J. Syst. Evol. Microbiol.">
        <title>Complete genome sequence of Corynebacterium casei LMG S-19264T (=DSM 44701T), isolated from a smear-ripened cheese.</title>
        <authorList>
            <consortium name="US DOE Joint Genome Institute (JGI-PGF)"/>
            <person name="Walter F."/>
            <person name="Albersmeier A."/>
            <person name="Kalinowski J."/>
            <person name="Ruckert C."/>
        </authorList>
    </citation>
    <scope>NUCLEOTIDE SEQUENCE</scope>
    <source>
        <strain evidence="3">VKM B-2347</strain>
    </source>
</reference>
<dbReference type="InterPro" id="IPR010419">
    <property type="entry name" value="CO_DH_gsu"/>
</dbReference>
<dbReference type="SUPFAM" id="SSF55961">
    <property type="entry name" value="Bet v1-like"/>
    <property type="match status" value="1"/>
</dbReference>